<protein>
    <recommendedName>
        <fullName evidence="4">DUF805 domain-containing protein</fullName>
    </recommendedName>
</protein>
<sequence>MPEILLGIVVLGLLLSPQILAGFLAKRTGRNFWFWFFISFLIPIISLIILIFLEDKNPESEGYQLADHLQERNLKESTGSVTIQPEENH</sequence>
<proteinExistence type="predicted"/>
<dbReference type="RefSeq" id="WP_269426449.1">
    <property type="nucleotide sequence ID" value="NZ_JAPWGM010000001.1"/>
</dbReference>
<evidence type="ECO:0000313" key="3">
    <source>
        <dbReference type="Proteomes" id="UP001144347"/>
    </source>
</evidence>
<evidence type="ECO:0000256" key="1">
    <source>
        <dbReference type="SAM" id="Phobius"/>
    </source>
</evidence>
<keyword evidence="3" id="KW-1185">Reference proteome</keyword>
<keyword evidence="1" id="KW-0472">Membrane</keyword>
<keyword evidence="1" id="KW-1133">Transmembrane helix</keyword>
<accession>A0ABT4L636</accession>
<organism evidence="2 3">
    <name type="scientific">Pedobacter punctiformis</name>
    <dbReference type="NCBI Taxonomy" id="3004097"/>
    <lineage>
        <taxon>Bacteria</taxon>
        <taxon>Pseudomonadati</taxon>
        <taxon>Bacteroidota</taxon>
        <taxon>Sphingobacteriia</taxon>
        <taxon>Sphingobacteriales</taxon>
        <taxon>Sphingobacteriaceae</taxon>
        <taxon>Pedobacter</taxon>
    </lineage>
</organism>
<keyword evidence="1" id="KW-0812">Transmembrane</keyword>
<evidence type="ECO:0008006" key="4">
    <source>
        <dbReference type="Google" id="ProtNLM"/>
    </source>
</evidence>
<gene>
    <name evidence="2" type="ORF">O0955_05145</name>
</gene>
<comment type="caution">
    <text evidence="2">The sequence shown here is derived from an EMBL/GenBank/DDBJ whole genome shotgun (WGS) entry which is preliminary data.</text>
</comment>
<dbReference type="Proteomes" id="UP001144347">
    <property type="component" value="Unassembled WGS sequence"/>
</dbReference>
<evidence type="ECO:0000313" key="2">
    <source>
        <dbReference type="EMBL" id="MCZ4243384.1"/>
    </source>
</evidence>
<reference evidence="2" key="1">
    <citation type="submission" date="2022-12" db="EMBL/GenBank/DDBJ databases">
        <title>Genome sequence of HCMS5-2.</title>
        <authorList>
            <person name="Woo H."/>
        </authorList>
    </citation>
    <scope>NUCLEOTIDE SEQUENCE</scope>
    <source>
        <strain evidence="2">HCMS5-2</strain>
    </source>
</reference>
<name>A0ABT4L636_9SPHI</name>
<feature type="transmembrane region" description="Helical" evidence="1">
    <location>
        <begin position="32"/>
        <end position="53"/>
    </location>
</feature>
<dbReference type="EMBL" id="JAPWGM010000001">
    <property type="protein sequence ID" value="MCZ4243384.1"/>
    <property type="molecule type" value="Genomic_DNA"/>
</dbReference>